<dbReference type="InterPro" id="IPR037026">
    <property type="entry name" value="Vgr_OB-fold_dom_sf"/>
</dbReference>
<feature type="domain" description="Gp5/Type VI secretion system Vgr protein OB-fold" evidence="1">
    <location>
        <begin position="18"/>
        <end position="95"/>
    </location>
</feature>
<organism evidence="2 3">
    <name type="scientific">Zoogloea oleivorans</name>
    <dbReference type="NCBI Taxonomy" id="1552750"/>
    <lineage>
        <taxon>Bacteria</taxon>
        <taxon>Pseudomonadati</taxon>
        <taxon>Pseudomonadota</taxon>
        <taxon>Betaproteobacteria</taxon>
        <taxon>Rhodocyclales</taxon>
        <taxon>Zoogloeaceae</taxon>
        <taxon>Zoogloea</taxon>
    </lineage>
</organism>
<dbReference type="RefSeq" id="WP_148581827.1">
    <property type="nucleotide sequence ID" value="NZ_SDKK01000076.1"/>
</dbReference>
<gene>
    <name evidence="2" type="ORF">ETQ85_25695</name>
</gene>
<evidence type="ECO:0000259" key="1">
    <source>
        <dbReference type="Pfam" id="PF04717"/>
    </source>
</evidence>
<proteinExistence type="predicted"/>
<dbReference type="OrthoDB" id="1907165at2"/>
<name>A0A6C2C6C8_9RHOO</name>
<keyword evidence="3" id="KW-1185">Reference proteome</keyword>
<evidence type="ECO:0000313" key="3">
    <source>
        <dbReference type="Proteomes" id="UP000389128"/>
    </source>
</evidence>
<reference evidence="2 3" key="1">
    <citation type="submission" date="2019-01" db="EMBL/GenBank/DDBJ databases">
        <title>Zoogloea oleivorans genome sequencing and assembly.</title>
        <authorList>
            <person name="Tancsics A."/>
            <person name="Farkas M."/>
            <person name="Kriszt B."/>
            <person name="Maroti G."/>
            <person name="Horvath B."/>
        </authorList>
    </citation>
    <scope>NUCLEOTIDE SEQUENCE [LARGE SCALE GENOMIC DNA]</scope>
    <source>
        <strain evidence="2 3">Buc</strain>
    </source>
</reference>
<dbReference type="SUPFAM" id="SSF69255">
    <property type="entry name" value="gp5 N-terminal domain-like"/>
    <property type="match status" value="1"/>
</dbReference>
<dbReference type="Proteomes" id="UP000389128">
    <property type="component" value="Unassembled WGS sequence"/>
</dbReference>
<comment type="caution">
    <text evidence="2">The sequence shown here is derived from an EMBL/GenBank/DDBJ whole genome shotgun (WGS) entry which is preliminary data.</text>
</comment>
<accession>A0A6C2C6C8</accession>
<dbReference type="Pfam" id="PF04717">
    <property type="entry name" value="Phage_base_V"/>
    <property type="match status" value="1"/>
</dbReference>
<dbReference type="SUPFAM" id="SSF69349">
    <property type="entry name" value="Phage fibre proteins"/>
    <property type="match status" value="1"/>
</dbReference>
<protein>
    <submittedName>
        <fullName evidence="2">Type IV secretion protein Rhs</fullName>
    </submittedName>
</protein>
<evidence type="ECO:0000313" key="2">
    <source>
        <dbReference type="EMBL" id="TYC48835.1"/>
    </source>
</evidence>
<dbReference type="InterPro" id="IPR006531">
    <property type="entry name" value="Gp5/Vgr_OB"/>
</dbReference>
<dbReference type="Gene3D" id="2.40.50.230">
    <property type="entry name" value="Gp5 N-terminal domain"/>
    <property type="match status" value="1"/>
</dbReference>
<dbReference type="EMBL" id="SDKK01000076">
    <property type="protein sequence ID" value="TYC48835.1"/>
    <property type="molecule type" value="Genomic_DNA"/>
</dbReference>
<sequence>MDRSSFLHRSPAWLHASYLAIVTSLDDPEQMNRVQVRLVAFDDCTNQDAPLWARMVCPFAGNNRGAFLMPDVDDEVLVVFHNGDPSYPLVLGGLWNGSSSAPAALSGGQNRYKVIRSKNGVKLTLDDQQGQESFIVETPGGQKITLKDGPGSIVIEDASGNSIKLETSGITITAAAKVTVKAPQVDVSAGMVKVDAAIAKFSGIVKCETLIATSVVSTSYTPGAGNIW</sequence>
<dbReference type="AlphaFoldDB" id="A0A6C2C6C8"/>